<proteinExistence type="predicted"/>
<organism evidence="1 2">
    <name type="scientific">Rhodopirellula europaea 6C</name>
    <dbReference type="NCBI Taxonomy" id="1263867"/>
    <lineage>
        <taxon>Bacteria</taxon>
        <taxon>Pseudomonadati</taxon>
        <taxon>Planctomycetota</taxon>
        <taxon>Planctomycetia</taxon>
        <taxon>Pirellulales</taxon>
        <taxon>Pirellulaceae</taxon>
        <taxon>Rhodopirellula</taxon>
    </lineage>
</organism>
<keyword evidence="2" id="KW-1185">Reference proteome</keyword>
<dbReference type="PATRIC" id="fig|1263867.3.peg.266"/>
<evidence type="ECO:0000313" key="2">
    <source>
        <dbReference type="Proteomes" id="UP000011529"/>
    </source>
</evidence>
<name>M2AA06_9BACT</name>
<reference evidence="1" key="1">
    <citation type="submission" date="2012-11" db="EMBL/GenBank/DDBJ databases">
        <title>Permanent draft genomes of Rhodopirellula europaea strain SH398 and 6C.</title>
        <authorList>
            <person name="Richter M."/>
            <person name="Richter-Heitmann T."/>
            <person name="Frank C."/>
            <person name="Harder J."/>
            <person name="Glockner F.O."/>
        </authorList>
    </citation>
    <scope>NUCLEOTIDE SEQUENCE</scope>
    <source>
        <strain evidence="1">6C</strain>
    </source>
</reference>
<reference evidence="1" key="2">
    <citation type="journal article" date="2013" name="Mar. Genomics">
        <title>Expression of sulfatases in Rhodopirellula baltica and the diversity of sulfatases in the genus Rhodopirellula.</title>
        <authorList>
            <person name="Wegner C.E."/>
            <person name="Richter-Heitmann T."/>
            <person name="Klindworth A."/>
            <person name="Klockow C."/>
            <person name="Richter M."/>
            <person name="Achstetter T."/>
            <person name="Glockner F.O."/>
            <person name="Harder J."/>
        </authorList>
    </citation>
    <scope>NUCLEOTIDE SEQUENCE [LARGE SCALE GENOMIC DNA]</scope>
    <source>
        <strain evidence="1">6C</strain>
    </source>
</reference>
<comment type="caution">
    <text evidence="1">The sequence shown here is derived from an EMBL/GenBank/DDBJ whole genome shotgun (WGS) entry which is preliminary data.</text>
</comment>
<protein>
    <submittedName>
        <fullName evidence="1">Uncharacterized protein</fullName>
    </submittedName>
</protein>
<dbReference type="Proteomes" id="UP000011529">
    <property type="component" value="Unassembled WGS sequence"/>
</dbReference>
<gene>
    <name evidence="1" type="ORF">RE6C_00244</name>
</gene>
<accession>M2AA06</accession>
<dbReference type="AlphaFoldDB" id="M2AA06"/>
<evidence type="ECO:0000313" key="1">
    <source>
        <dbReference type="EMBL" id="EMB19126.1"/>
    </source>
</evidence>
<sequence length="55" mass="5585">MSEGSLVFGAESVQTVLVRVSLSALEILSCSRRSVSERLRGGCVCGVSAGNAAKG</sequence>
<dbReference type="EMBL" id="ANMO01000011">
    <property type="protein sequence ID" value="EMB19126.1"/>
    <property type="molecule type" value="Genomic_DNA"/>
</dbReference>